<gene>
    <name evidence="1" type="ORF">N658DRAFT_201412</name>
</gene>
<accession>A0AAN6Q8Y6</accession>
<name>A0AAN6Q8Y6_9PEZI</name>
<reference evidence="1" key="2">
    <citation type="submission" date="2023-05" db="EMBL/GenBank/DDBJ databases">
        <authorList>
            <consortium name="Lawrence Berkeley National Laboratory"/>
            <person name="Steindorff A."/>
            <person name="Hensen N."/>
            <person name="Bonometti L."/>
            <person name="Westerberg I."/>
            <person name="Brannstrom I.O."/>
            <person name="Guillou S."/>
            <person name="Cros-Aarteil S."/>
            <person name="Calhoun S."/>
            <person name="Haridas S."/>
            <person name="Kuo A."/>
            <person name="Mondo S."/>
            <person name="Pangilinan J."/>
            <person name="Riley R."/>
            <person name="Labutti K."/>
            <person name="Andreopoulos B."/>
            <person name="Lipzen A."/>
            <person name="Chen C."/>
            <person name="Yanf M."/>
            <person name="Daum C."/>
            <person name="Ng V."/>
            <person name="Clum A."/>
            <person name="Ohm R."/>
            <person name="Martin F."/>
            <person name="Silar P."/>
            <person name="Natvig D."/>
            <person name="Lalanne C."/>
            <person name="Gautier V."/>
            <person name="Ament-Velasquez S.L."/>
            <person name="Kruys A."/>
            <person name="Hutchinson M.I."/>
            <person name="Powell A.J."/>
            <person name="Barry K."/>
            <person name="Miller A.N."/>
            <person name="Grigoriev I.V."/>
            <person name="Debuchy R."/>
            <person name="Gladieux P."/>
            <person name="Thoren M.H."/>
            <person name="Johannesson H."/>
        </authorList>
    </citation>
    <scope>NUCLEOTIDE SEQUENCE</scope>
    <source>
        <strain evidence="1">CBS 757.83</strain>
    </source>
</reference>
<dbReference type="EMBL" id="MU863626">
    <property type="protein sequence ID" value="KAK4105126.1"/>
    <property type="molecule type" value="Genomic_DNA"/>
</dbReference>
<dbReference type="AlphaFoldDB" id="A0AAN6Q8Y6"/>
<organism evidence="1 2">
    <name type="scientific">Parathielavia hyrcaniae</name>
    <dbReference type="NCBI Taxonomy" id="113614"/>
    <lineage>
        <taxon>Eukaryota</taxon>
        <taxon>Fungi</taxon>
        <taxon>Dikarya</taxon>
        <taxon>Ascomycota</taxon>
        <taxon>Pezizomycotina</taxon>
        <taxon>Sordariomycetes</taxon>
        <taxon>Sordariomycetidae</taxon>
        <taxon>Sordariales</taxon>
        <taxon>Chaetomiaceae</taxon>
        <taxon>Parathielavia</taxon>
    </lineage>
</organism>
<reference evidence="1" key="1">
    <citation type="journal article" date="2023" name="Mol. Phylogenet. Evol.">
        <title>Genome-scale phylogeny and comparative genomics of the fungal order Sordariales.</title>
        <authorList>
            <person name="Hensen N."/>
            <person name="Bonometti L."/>
            <person name="Westerberg I."/>
            <person name="Brannstrom I.O."/>
            <person name="Guillou S."/>
            <person name="Cros-Aarteil S."/>
            <person name="Calhoun S."/>
            <person name="Haridas S."/>
            <person name="Kuo A."/>
            <person name="Mondo S."/>
            <person name="Pangilinan J."/>
            <person name="Riley R."/>
            <person name="LaButti K."/>
            <person name="Andreopoulos B."/>
            <person name="Lipzen A."/>
            <person name="Chen C."/>
            <person name="Yan M."/>
            <person name="Daum C."/>
            <person name="Ng V."/>
            <person name="Clum A."/>
            <person name="Steindorff A."/>
            <person name="Ohm R.A."/>
            <person name="Martin F."/>
            <person name="Silar P."/>
            <person name="Natvig D.O."/>
            <person name="Lalanne C."/>
            <person name="Gautier V."/>
            <person name="Ament-Velasquez S.L."/>
            <person name="Kruys A."/>
            <person name="Hutchinson M.I."/>
            <person name="Powell A.J."/>
            <person name="Barry K."/>
            <person name="Miller A.N."/>
            <person name="Grigoriev I.V."/>
            <person name="Debuchy R."/>
            <person name="Gladieux P."/>
            <person name="Hiltunen Thoren M."/>
            <person name="Johannesson H."/>
        </authorList>
    </citation>
    <scope>NUCLEOTIDE SEQUENCE</scope>
    <source>
        <strain evidence="1">CBS 757.83</strain>
    </source>
</reference>
<keyword evidence="2" id="KW-1185">Reference proteome</keyword>
<protein>
    <submittedName>
        <fullName evidence="1">Uncharacterized protein</fullName>
    </submittedName>
</protein>
<sequence length="212" mass="23386">MPAESRSSRSQWMVGCGAGSDLWASFRCPVTRLGLCLSCPPVADEYRSPGPVQECGHSSAPWSKCLVKFAELQPGIKMLWNMRLADCSLELVNLDLEMLTELNRSQCNAMNAEPTGTHTATVPGCTAGRVGVGARAPDWRAKIGILKATATQLTDLFSLMCYCLQQACHRTRDWDRYLPFPGSRDTVSINDRLQKKQQLSSWIFAGGNQEVE</sequence>
<evidence type="ECO:0000313" key="1">
    <source>
        <dbReference type="EMBL" id="KAK4105126.1"/>
    </source>
</evidence>
<proteinExistence type="predicted"/>
<dbReference type="Proteomes" id="UP001305647">
    <property type="component" value="Unassembled WGS sequence"/>
</dbReference>
<evidence type="ECO:0000313" key="2">
    <source>
        <dbReference type="Proteomes" id="UP001305647"/>
    </source>
</evidence>
<comment type="caution">
    <text evidence="1">The sequence shown here is derived from an EMBL/GenBank/DDBJ whole genome shotgun (WGS) entry which is preliminary data.</text>
</comment>